<dbReference type="SUPFAM" id="SSF48264">
    <property type="entry name" value="Cytochrome P450"/>
    <property type="match status" value="1"/>
</dbReference>
<dbReference type="Pfam" id="PF00067">
    <property type="entry name" value="p450"/>
    <property type="match status" value="1"/>
</dbReference>
<reference evidence="6" key="1">
    <citation type="submission" date="2022-12" db="EMBL/GenBank/DDBJ databases">
        <authorList>
            <person name="Petersen C."/>
        </authorList>
    </citation>
    <scope>NUCLEOTIDE SEQUENCE</scope>
    <source>
        <strain evidence="6">IBT 21472</strain>
    </source>
</reference>
<dbReference type="AlphaFoldDB" id="A0A9W9Q0H3"/>
<keyword evidence="5" id="KW-0503">Monooxygenase</keyword>
<dbReference type="EMBL" id="JAPZBO010000004">
    <property type="protein sequence ID" value="KAJ5318481.1"/>
    <property type="molecule type" value="Genomic_DNA"/>
</dbReference>
<dbReference type="InterPro" id="IPR036396">
    <property type="entry name" value="Cyt_P450_sf"/>
</dbReference>
<dbReference type="PROSITE" id="PS00086">
    <property type="entry name" value="CYTOCHROME_P450"/>
    <property type="match status" value="1"/>
</dbReference>
<dbReference type="InterPro" id="IPR050121">
    <property type="entry name" value="Cytochrome_P450_monoxygenase"/>
</dbReference>
<comment type="caution">
    <text evidence="6">The sequence shown here is derived from an EMBL/GenBank/DDBJ whole genome shotgun (WGS) entry which is preliminary data.</text>
</comment>
<keyword evidence="5" id="KW-0349">Heme</keyword>
<dbReference type="Gene3D" id="1.10.630.10">
    <property type="entry name" value="Cytochrome P450"/>
    <property type="match status" value="1"/>
</dbReference>
<dbReference type="PRINTS" id="PR00385">
    <property type="entry name" value="P450"/>
</dbReference>
<dbReference type="InterPro" id="IPR001128">
    <property type="entry name" value="Cyt_P450"/>
</dbReference>
<dbReference type="Proteomes" id="UP001147746">
    <property type="component" value="Unassembled WGS sequence"/>
</dbReference>
<comment type="cofactor">
    <cofactor evidence="1">
        <name>heme</name>
        <dbReference type="ChEBI" id="CHEBI:30413"/>
    </cofactor>
</comment>
<dbReference type="PANTHER" id="PTHR24305:SF229">
    <property type="entry name" value="P450, PUTATIVE (EUROFUNG)-RELATED"/>
    <property type="match status" value="1"/>
</dbReference>
<gene>
    <name evidence="6" type="ORF">N7476_004901</name>
</gene>
<comment type="similarity">
    <text evidence="5">Belongs to the cytochrome P450 family.</text>
</comment>
<keyword evidence="7" id="KW-1185">Reference proteome</keyword>
<evidence type="ECO:0000313" key="6">
    <source>
        <dbReference type="EMBL" id="KAJ5318481.1"/>
    </source>
</evidence>
<accession>A0A9W9Q0H3</accession>
<evidence type="ECO:0000256" key="2">
    <source>
        <dbReference type="ARBA" id="ARBA00022723"/>
    </source>
</evidence>
<keyword evidence="3 5" id="KW-0560">Oxidoreductase</keyword>
<name>A0A9W9Q0H3_9EURO</name>
<dbReference type="GO" id="GO:0020037">
    <property type="term" value="F:heme binding"/>
    <property type="evidence" value="ECO:0007669"/>
    <property type="project" value="InterPro"/>
</dbReference>
<evidence type="ECO:0000256" key="3">
    <source>
        <dbReference type="ARBA" id="ARBA00023002"/>
    </source>
</evidence>
<reference evidence="6" key="2">
    <citation type="journal article" date="2023" name="IMA Fungus">
        <title>Comparative genomic study of the Penicillium genus elucidates a diverse pangenome and 15 lateral gene transfer events.</title>
        <authorList>
            <person name="Petersen C."/>
            <person name="Sorensen T."/>
            <person name="Nielsen M.R."/>
            <person name="Sondergaard T.E."/>
            <person name="Sorensen J.L."/>
            <person name="Fitzpatrick D.A."/>
            <person name="Frisvad J.C."/>
            <person name="Nielsen K.L."/>
        </authorList>
    </citation>
    <scope>NUCLEOTIDE SEQUENCE</scope>
    <source>
        <strain evidence="6">IBT 21472</strain>
    </source>
</reference>
<keyword evidence="2 5" id="KW-0479">Metal-binding</keyword>
<proteinExistence type="inferred from homology"/>
<dbReference type="GO" id="GO:0004497">
    <property type="term" value="F:monooxygenase activity"/>
    <property type="evidence" value="ECO:0007669"/>
    <property type="project" value="UniProtKB-KW"/>
</dbReference>
<organism evidence="6 7">
    <name type="scientific">Penicillium atrosanguineum</name>
    <dbReference type="NCBI Taxonomy" id="1132637"/>
    <lineage>
        <taxon>Eukaryota</taxon>
        <taxon>Fungi</taxon>
        <taxon>Dikarya</taxon>
        <taxon>Ascomycota</taxon>
        <taxon>Pezizomycotina</taxon>
        <taxon>Eurotiomycetes</taxon>
        <taxon>Eurotiomycetidae</taxon>
        <taxon>Eurotiales</taxon>
        <taxon>Aspergillaceae</taxon>
        <taxon>Penicillium</taxon>
    </lineage>
</organism>
<dbReference type="GO" id="GO:0043386">
    <property type="term" value="P:mycotoxin biosynthetic process"/>
    <property type="evidence" value="ECO:0007669"/>
    <property type="project" value="UniProtKB-ARBA"/>
</dbReference>
<dbReference type="PANTHER" id="PTHR24305">
    <property type="entry name" value="CYTOCHROME P450"/>
    <property type="match status" value="1"/>
</dbReference>
<evidence type="ECO:0000256" key="1">
    <source>
        <dbReference type="ARBA" id="ARBA00001971"/>
    </source>
</evidence>
<dbReference type="InterPro" id="IPR017972">
    <property type="entry name" value="Cyt_P450_CS"/>
</dbReference>
<evidence type="ECO:0000256" key="5">
    <source>
        <dbReference type="RuleBase" id="RU000461"/>
    </source>
</evidence>
<evidence type="ECO:0000313" key="7">
    <source>
        <dbReference type="Proteomes" id="UP001147746"/>
    </source>
</evidence>
<protein>
    <submittedName>
        <fullName evidence="6">Cytochrome P450</fullName>
    </submittedName>
</protein>
<dbReference type="GO" id="GO:0016705">
    <property type="term" value="F:oxidoreductase activity, acting on paired donors, with incorporation or reduction of molecular oxygen"/>
    <property type="evidence" value="ECO:0007669"/>
    <property type="project" value="InterPro"/>
</dbReference>
<dbReference type="GO" id="GO:0005506">
    <property type="term" value="F:iron ion binding"/>
    <property type="evidence" value="ECO:0007669"/>
    <property type="project" value="InterPro"/>
</dbReference>
<keyword evidence="4 5" id="KW-0408">Iron</keyword>
<evidence type="ECO:0000256" key="4">
    <source>
        <dbReference type="ARBA" id="ARBA00023004"/>
    </source>
</evidence>
<sequence length="409" mass="45569">MGTGFILEAGLVVTLGYLVSWCIYCRAFHPLSKVPGPFWSSFTRLWLTHAVSRGDLDVVQRELHRRYGPLVRIAPDEVACADPDAIRKIYRTTSPLNKSDFYHLWDVGAFSKYPNAFAIVPEKLHFERRRIVSSVYILTTAAASSPLIRRLIMGLFTLSSTARKGLKGMNHIIETARKSVDNRASAVGAAGKQERKDILHNLLAIVYSKGDRLDFSIEDVKNEAFAALTAGADATMIELQAVFYYLAKDRCAYEDVRKEVDQAVESGKLSDFPSYSEAVQLPLLTATIKEALRMHPAVGMTMPRIVDEAGIELSGIFIPPGWKVGMNAAVVGRDKGVYGPDVNTFRPKRWIERTDLIMERCNSLVFGAGTRTCIGKQIALMDPSKSWSTHDYFFNKQSGLQVKVRARGL</sequence>